<evidence type="ECO:0000256" key="1">
    <source>
        <dbReference type="SAM" id="MobiDB-lite"/>
    </source>
</evidence>
<evidence type="ECO:0000313" key="2">
    <source>
        <dbReference type="EMBL" id="CAD9154737.1"/>
    </source>
</evidence>
<gene>
    <name evidence="2" type="ORF">NDES1114_LOCUS34799</name>
</gene>
<sequence length="316" mass="35005">MYEMMAQRRPFDRSKGDVKLRYNICSARYKALEGVPYMCEAYSDELRRTVAILLQPSQESRPSASQLLHSPYFAQALHELRTGLWASTENGRMSIEEVRRYDHCLWADGLLTAPPQSHTPRAMKAAFDTSKASDREASRGVMVLLLQFVEAQECRERATAIIDPFFHGLKLLKRSLLMITAHPRARIAPPFRLSMPVSSSENPVYANGAPARAATVLSTADAERRRSRDVTATPEPRAAGDAIAEPERVGRSRLGERLRAAREADGSATREREADPDSSSVAARTATDGPGSSATLPGAPVRRIRELQHALHPTHH</sequence>
<dbReference type="Gene3D" id="1.10.510.10">
    <property type="entry name" value="Transferase(Phosphotransferase) domain 1"/>
    <property type="match status" value="1"/>
</dbReference>
<organism evidence="2">
    <name type="scientific">Neobodo designis</name>
    <name type="common">Flagellated protozoan</name>
    <name type="synonym">Bodo designis</name>
    <dbReference type="NCBI Taxonomy" id="312471"/>
    <lineage>
        <taxon>Eukaryota</taxon>
        <taxon>Discoba</taxon>
        <taxon>Euglenozoa</taxon>
        <taxon>Kinetoplastea</taxon>
        <taxon>Metakinetoplastina</taxon>
        <taxon>Neobodonida</taxon>
        <taxon>Neobodo</taxon>
    </lineage>
</organism>
<feature type="compositionally biased region" description="Basic and acidic residues" evidence="1">
    <location>
        <begin position="245"/>
        <end position="275"/>
    </location>
</feature>
<dbReference type="EMBL" id="HBGF01052016">
    <property type="protein sequence ID" value="CAD9154737.1"/>
    <property type="molecule type" value="Transcribed_RNA"/>
</dbReference>
<dbReference type="InterPro" id="IPR011009">
    <property type="entry name" value="Kinase-like_dom_sf"/>
</dbReference>
<evidence type="ECO:0008006" key="3">
    <source>
        <dbReference type="Google" id="ProtNLM"/>
    </source>
</evidence>
<name>A0A7S1W8Y8_NEODS</name>
<feature type="region of interest" description="Disordered" evidence="1">
    <location>
        <begin position="216"/>
        <end position="302"/>
    </location>
</feature>
<dbReference type="SUPFAM" id="SSF56112">
    <property type="entry name" value="Protein kinase-like (PK-like)"/>
    <property type="match status" value="1"/>
</dbReference>
<accession>A0A7S1W8Y8</accession>
<dbReference type="AlphaFoldDB" id="A0A7S1W8Y8"/>
<reference evidence="2" key="1">
    <citation type="submission" date="2021-01" db="EMBL/GenBank/DDBJ databases">
        <authorList>
            <person name="Corre E."/>
            <person name="Pelletier E."/>
            <person name="Niang G."/>
            <person name="Scheremetjew M."/>
            <person name="Finn R."/>
            <person name="Kale V."/>
            <person name="Holt S."/>
            <person name="Cochrane G."/>
            <person name="Meng A."/>
            <person name="Brown T."/>
            <person name="Cohen L."/>
        </authorList>
    </citation>
    <scope>NUCLEOTIDE SEQUENCE</scope>
    <source>
        <strain evidence="2">CCAP 1951/1</strain>
    </source>
</reference>
<protein>
    <recommendedName>
        <fullName evidence="3">Protein kinase domain-containing protein</fullName>
    </recommendedName>
</protein>
<proteinExistence type="predicted"/>